<proteinExistence type="predicted"/>
<reference evidence="2 3" key="1">
    <citation type="submission" date="2014-04" db="EMBL/GenBank/DDBJ databases">
        <title>Draft genome sequence of Photobacterium halotolerans S2753: a solonamide, ngercheumicin and holomycin producer.</title>
        <authorList>
            <person name="Machado H.R."/>
            <person name="Gram L."/>
        </authorList>
    </citation>
    <scope>NUCLEOTIDE SEQUENCE [LARGE SCALE GENOMIC DNA]</scope>
    <source>
        <strain evidence="2 3">S2753</strain>
    </source>
</reference>
<dbReference type="EMBL" id="JMIB01000026">
    <property type="protein sequence ID" value="KDM91098.1"/>
    <property type="molecule type" value="Genomic_DNA"/>
</dbReference>
<dbReference type="Proteomes" id="UP000027192">
    <property type="component" value="Unassembled WGS sequence"/>
</dbReference>
<evidence type="ECO:0000259" key="1">
    <source>
        <dbReference type="Pfam" id="PF09937"/>
    </source>
</evidence>
<dbReference type="OrthoDB" id="237820at2"/>
<organism evidence="2 3">
    <name type="scientific">Photobacterium galatheae</name>
    <dbReference type="NCBI Taxonomy" id="1654360"/>
    <lineage>
        <taxon>Bacteria</taxon>
        <taxon>Pseudomonadati</taxon>
        <taxon>Pseudomonadota</taxon>
        <taxon>Gammaproteobacteria</taxon>
        <taxon>Vibrionales</taxon>
        <taxon>Vibrionaceae</taxon>
        <taxon>Photobacterium</taxon>
    </lineage>
</organism>
<dbReference type="RefSeq" id="WP_036753281.1">
    <property type="nucleotide sequence ID" value="NZ_JAGSGC010000009.1"/>
</dbReference>
<dbReference type="InterPro" id="IPR018683">
    <property type="entry name" value="DUF2169"/>
</dbReference>
<comment type="caution">
    <text evidence="2">The sequence shown here is derived from an EMBL/GenBank/DDBJ whole genome shotgun (WGS) entry which is preliminary data.</text>
</comment>
<name>A0A066RUP2_9GAMM</name>
<evidence type="ECO:0000313" key="3">
    <source>
        <dbReference type="Proteomes" id="UP000027192"/>
    </source>
</evidence>
<evidence type="ECO:0000313" key="2">
    <source>
        <dbReference type="EMBL" id="KDM91098.1"/>
    </source>
</evidence>
<keyword evidence="3" id="KW-1185">Reference proteome</keyword>
<accession>A0A066RUP2</accession>
<dbReference type="Pfam" id="PF09937">
    <property type="entry name" value="DUF2169"/>
    <property type="match status" value="1"/>
</dbReference>
<gene>
    <name evidence="2" type="ORF">EA58_13170</name>
</gene>
<dbReference type="STRING" id="1654360.EA58_13170"/>
<feature type="domain" description="DUF2169" evidence="1">
    <location>
        <begin position="23"/>
        <end position="304"/>
    </location>
</feature>
<protein>
    <recommendedName>
        <fullName evidence="1">DUF2169 domain-containing protein</fullName>
    </recommendedName>
</protein>
<sequence>MQLWDVESSLPYTMKGQFVRDHDGQSVWVVCLKTGWQLVGGQWQPLNTQPEIYSTPAFAGEPGFSALLADQDFVVTKTNTDVLVNGHARSYGKKPVTKMNCRLLIEGHIDKTVQVLGARQWITQAGQVGVTVPSPFIEQPVSYAQAMGGEDERNRAGCGIALKTEDLLTQNVPSVFYPDQDWKLEASKVRPASFGPVAVFDQPRAGLAGTFDEVWEEERRPLYPVDFNPAFYQSAPADQQTKGLLAGGERLIVSGFSHEETLYFTVPRRRFVAQAIFADNKEKQPMSLHTLSVDADTLVVTAVWSAAFPCQGRVAQLNNTVISEEKATV</sequence>
<dbReference type="AlphaFoldDB" id="A0A066RUP2"/>